<dbReference type="AlphaFoldDB" id="A0A0E3JMT6"/>
<accession>A0A0E3JMT6</accession>
<gene>
    <name evidence="1" type="ORF">CSCA_1335</name>
</gene>
<name>A0A0E3JMT6_CLOSL</name>
<evidence type="ECO:0000313" key="2">
    <source>
        <dbReference type="Proteomes" id="UP000033115"/>
    </source>
</evidence>
<dbReference type="EMBL" id="CP009933">
    <property type="protein sequence ID" value="AKA68460.1"/>
    <property type="molecule type" value="Genomic_DNA"/>
</dbReference>
<sequence>MLNIDEKALKYAKKNKGCFVVKTISASGGCCDMDVKSITVEFLKDFRGTINYNVHEYDSVKVFIEKGLILEDNILIYHKIKLPLFGNIFSSKGISIKYI</sequence>
<keyword evidence="2" id="KW-1185">Reference proteome</keyword>
<reference evidence="1 2" key="1">
    <citation type="journal article" date="2015" name="J. Biotechnol.">
        <title>Complete genome sequence of a malodorant-producing acetogen, Clostridium scatologenes ATCC 25775(T).</title>
        <authorList>
            <person name="Zhu Z."/>
            <person name="Guo T."/>
            <person name="Zheng H."/>
            <person name="Song T."/>
            <person name="Ouyang P."/>
            <person name="Xie J."/>
        </authorList>
    </citation>
    <scope>NUCLEOTIDE SEQUENCE [LARGE SCALE GENOMIC DNA]</scope>
    <source>
        <strain evidence="1 2">ATCC 25775</strain>
    </source>
</reference>
<dbReference type="KEGG" id="csq:CSCA_1335"/>
<protein>
    <submittedName>
        <fullName evidence="1">Uncharacterized protein</fullName>
    </submittedName>
</protein>
<dbReference type="HOGENOM" id="CLU_2272430_0_0_9"/>
<evidence type="ECO:0000313" key="1">
    <source>
        <dbReference type="EMBL" id="AKA68460.1"/>
    </source>
</evidence>
<organism evidence="1 2">
    <name type="scientific">Clostridium scatologenes</name>
    <dbReference type="NCBI Taxonomy" id="1548"/>
    <lineage>
        <taxon>Bacteria</taxon>
        <taxon>Bacillati</taxon>
        <taxon>Bacillota</taxon>
        <taxon>Clostridia</taxon>
        <taxon>Eubacteriales</taxon>
        <taxon>Clostridiaceae</taxon>
        <taxon>Clostridium</taxon>
    </lineage>
</organism>
<dbReference type="Proteomes" id="UP000033115">
    <property type="component" value="Chromosome"/>
</dbReference>
<proteinExistence type="predicted"/>
<dbReference type="RefSeq" id="WP_029161296.1">
    <property type="nucleotide sequence ID" value="NZ_CP009933.1"/>
</dbReference>